<dbReference type="OrthoDB" id="213907at2"/>
<dbReference type="Proteomes" id="UP000238823">
    <property type="component" value="Unassembled WGS sequence"/>
</dbReference>
<dbReference type="EMBL" id="PVNL01000139">
    <property type="protein sequence ID" value="PRP94782.1"/>
    <property type="molecule type" value="Genomic_DNA"/>
</dbReference>
<feature type="transmembrane region" description="Helical" evidence="7">
    <location>
        <begin position="144"/>
        <end position="170"/>
    </location>
</feature>
<dbReference type="InterPro" id="IPR032805">
    <property type="entry name" value="Wax_synthase_dom"/>
</dbReference>
<reference evidence="9 10" key="1">
    <citation type="submission" date="2018-03" db="EMBL/GenBank/DDBJ databases">
        <title>Draft Genome Sequences of the Obligatory Marine Myxobacteria Enhygromyxa salina SWB007.</title>
        <authorList>
            <person name="Poehlein A."/>
            <person name="Moghaddam J.A."/>
            <person name="Harms H."/>
            <person name="Alanjari M."/>
            <person name="Koenig G.M."/>
            <person name="Daniel R."/>
            <person name="Schaeberle T.F."/>
        </authorList>
    </citation>
    <scope>NUCLEOTIDE SEQUENCE [LARGE SCALE GENOMIC DNA]</scope>
    <source>
        <strain evidence="9 10">SWB007</strain>
    </source>
</reference>
<dbReference type="GO" id="GO:0016020">
    <property type="term" value="C:membrane"/>
    <property type="evidence" value="ECO:0007669"/>
    <property type="project" value="UniProtKB-SubCell"/>
</dbReference>
<keyword evidence="4 7" id="KW-0812">Transmembrane</keyword>
<feature type="transmembrane region" description="Helical" evidence="7">
    <location>
        <begin position="245"/>
        <end position="264"/>
    </location>
</feature>
<organism evidence="9 10">
    <name type="scientific">Enhygromyxa salina</name>
    <dbReference type="NCBI Taxonomy" id="215803"/>
    <lineage>
        <taxon>Bacteria</taxon>
        <taxon>Pseudomonadati</taxon>
        <taxon>Myxococcota</taxon>
        <taxon>Polyangia</taxon>
        <taxon>Nannocystales</taxon>
        <taxon>Nannocystaceae</taxon>
        <taxon>Enhygromyxa</taxon>
    </lineage>
</organism>
<dbReference type="GO" id="GO:0006629">
    <property type="term" value="P:lipid metabolic process"/>
    <property type="evidence" value="ECO:0007669"/>
    <property type="project" value="InterPro"/>
</dbReference>
<keyword evidence="6 7" id="KW-0472">Membrane</keyword>
<sequence length="307" mass="34001">MSDVARLFVALAVWMLAVLACARVSGRDEPRERSRYLGVGIAAIASVAPLLLPSGWIVGRTILAMLVTVSLGRALDLARRPAGLSFWGRVWMLTALFDVRALRRRSSRYDRAELAWFVGHLALVLVTWVAVFELAPGLRGVGRWALRWGVGLVLCYASIETVHALVLMIYRGFGLEFPRINDRPILSTTLSEFWGRRWNRAVSGWLHDNLFLPLARRRRATLGICAAFAASTALHFWFAWVPLDLVAGALMASFFVVHGAGLLLERHVGVARWGIGARRAWTAAWIAVPSPLFVEPALRLLAGFIPS</sequence>
<evidence type="ECO:0000256" key="3">
    <source>
        <dbReference type="ARBA" id="ARBA00022679"/>
    </source>
</evidence>
<dbReference type="AlphaFoldDB" id="A0A2S9XPJ3"/>
<feature type="domain" description="Wax synthase" evidence="8">
    <location>
        <begin position="179"/>
        <end position="256"/>
    </location>
</feature>
<evidence type="ECO:0000256" key="5">
    <source>
        <dbReference type="ARBA" id="ARBA00022989"/>
    </source>
</evidence>
<evidence type="ECO:0000313" key="9">
    <source>
        <dbReference type="EMBL" id="PRP94782.1"/>
    </source>
</evidence>
<keyword evidence="3" id="KW-0808">Transferase</keyword>
<comment type="caution">
    <text evidence="9">The sequence shown here is derived from an EMBL/GenBank/DDBJ whole genome shotgun (WGS) entry which is preliminary data.</text>
</comment>
<evidence type="ECO:0000256" key="6">
    <source>
        <dbReference type="ARBA" id="ARBA00023136"/>
    </source>
</evidence>
<evidence type="ECO:0000256" key="7">
    <source>
        <dbReference type="SAM" id="Phobius"/>
    </source>
</evidence>
<dbReference type="PANTHER" id="PTHR31595:SF57">
    <property type="entry name" value="OS04G0481900 PROTEIN"/>
    <property type="match status" value="1"/>
</dbReference>
<proteinExistence type="predicted"/>
<dbReference type="InterPro" id="IPR044851">
    <property type="entry name" value="Wax_synthase"/>
</dbReference>
<name>A0A2S9XPJ3_9BACT</name>
<dbReference type="RefSeq" id="WP_106094376.1">
    <property type="nucleotide sequence ID" value="NZ_PVNL01000139.1"/>
</dbReference>
<dbReference type="PROSITE" id="PS51257">
    <property type="entry name" value="PROKAR_LIPOPROTEIN"/>
    <property type="match status" value="1"/>
</dbReference>
<comment type="pathway">
    <text evidence="2">Secondary metabolite biosynthesis.</text>
</comment>
<protein>
    <recommendedName>
        <fullName evidence="8">Wax synthase domain-containing protein</fullName>
    </recommendedName>
</protein>
<dbReference type="PANTHER" id="PTHR31595">
    <property type="entry name" value="LONG-CHAIN-ALCOHOL O-FATTY-ACYLTRANSFERASE 3-RELATED"/>
    <property type="match status" value="1"/>
</dbReference>
<evidence type="ECO:0000259" key="8">
    <source>
        <dbReference type="Pfam" id="PF13813"/>
    </source>
</evidence>
<feature type="transmembrane region" description="Helical" evidence="7">
    <location>
        <begin position="114"/>
        <end position="132"/>
    </location>
</feature>
<evidence type="ECO:0000256" key="2">
    <source>
        <dbReference type="ARBA" id="ARBA00005179"/>
    </source>
</evidence>
<feature type="transmembrane region" description="Helical" evidence="7">
    <location>
        <begin position="220"/>
        <end position="239"/>
    </location>
</feature>
<dbReference type="Pfam" id="PF13813">
    <property type="entry name" value="MBOAT_2"/>
    <property type="match status" value="1"/>
</dbReference>
<accession>A0A2S9XPJ3</accession>
<feature type="transmembrane region" description="Helical" evidence="7">
    <location>
        <begin position="36"/>
        <end position="52"/>
    </location>
</feature>
<keyword evidence="5 7" id="KW-1133">Transmembrane helix</keyword>
<gene>
    <name evidence="9" type="ORF">ENSA7_76050</name>
</gene>
<evidence type="ECO:0000256" key="1">
    <source>
        <dbReference type="ARBA" id="ARBA00004141"/>
    </source>
</evidence>
<evidence type="ECO:0000313" key="10">
    <source>
        <dbReference type="Proteomes" id="UP000238823"/>
    </source>
</evidence>
<dbReference type="GO" id="GO:0008374">
    <property type="term" value="F:O-acyltransferase activity"/>
    <property type="evidence" value="ECO:0007669"/>
    <property type="project" value="InterPro"/>
</dbReference>
<comment type="subcellular location">
    <subcellularLocation>
        <location evidence="1">Membrane</location>
        <topology evidence="1">Multi-pass membrane protein</topology>
    </subcellularLocation>
</comment>
<evidence type="ECO:0000256" key="4">
    <source>
        <dbReference type="ARBA" id="ARBA00022692"/>
    </source>
</evidence>